<dbReference type="Proteomes" id="UP000758603">
    <property type="component" value="Unassembled WGS sequence"/>
</dbReference>
<evidence type="ECO:0000313" key="3">
    <source>
        <dbReference type="Proteomes" id="UP000758603"/>
    </source>
</evidence>
<comment type="caution">
    <text evidence="2">The sequence shown here is derived from an EMBL/GenBank/DDBJ whole genome shotgun (WGS) entry which is preliminary data.</text>
</comment>
<feature type="compositionally biased region" description="Polar residues" evidence="1">
    <location>
        <begin position="171"/>
        <end position="180"/>
    </location>
</feature>
<feature type="region of interest" description="Disordered" evidence="1">
    <location>
        <begin position="143"/>
        <end position="180"/>
    </location>
</feature>
<dbReference type="OrthoDB" id="4748376at2759"/>
<feature type="compositionally biased region" description="Basic and acidic residues" evidence="1">
    <location>
        <begin position="159"/>
        <end position="170"/>
    </location>
</feature>
<reference evidence="2" key="1">
    <citation type="journal article" date="2021" name="Nat. Commun.">
        <title>Genetic determinants of endophytism in the Arabidopsis root mycobiome.</title>
        <authorList>
            <person name="Mesny F."/>
            <person name="Miyauchi S."/>
            <person name="Thiergart T."/>
            <person name="Pickel B."/>
            <person name="Atanasova L."/>
            <person name="Karlsson M."/>
            <person name="Huettel B."/>
            <person name="Barry K.W."/>
            <person name="Haridas S."/>
            <person name="Chen C."/>
            <person name="Bauer D."/>
            <person name="Andreopoulos W."/>
            <person name="Pangilinan J."/>
            <person name="LaButti K."/>
            <person name="Riley R."/>
            <person name="Lipzen A."/>
            <person name="Clum A."/>
            <person name="Drula E."/>
            <person name="Henrissat B."/>
            <person name="Kohler A."/>
            <person name="Grigoriev I.V."/>
            <person name="Martin F.M."/>
            <person name="Hacquard S."/>
        </authorList>
    </citation>
    <scope>NUCLEOTIDE SEQUENCE</scope>
    <source>
        <strain evidence="2">MPI-SDFR-AT-0073</strain>
    </source>
</reference>
<organism evidence="2 3">
    <name type="scientific">Truncatella angustata</name>
    <dbReference type="NCBI Taxonomy" id="152316"/>
    <lineage>
        <taxon>Eukaryota</taxon>
        <taxon>Fungi</taxon>
        <taxon>Dikarya</taxon>
        <taxon>Ascomycota</taxon>
        <taxon>Pezizomycotina</taxon>
        <taxon>Sordariomycetes</taxon>
        <taxon>Xylariomycetidae</taxon>
        <taxon>Amphisphaeriales</taxon>
        <taxon>Sporocadaceae</taxon>
        <taxon>Truncatella</taxon>
    </lineage>
</organism>
<sequence length="180" mass="19700">MVPQSRDQRQVSGAEDDAGSGYDAEAQSGLDADGDDSALATAGSQRSVAKSQASSQAGSTRLKHVTRAQSLRVQIHQKEQDKTVLSADDVLQTDESIFLGLIPEPRPHDSASNKKRLRTIEEVIKDNDSPVDRDKLFEELEDMDESHKRKKLKIPLHLRNSEVEPADSKDGTTTGPLAKK</sequence>
<evidence type="ECO:0000256" key="1">
    <source>
        <dbReference type="SAM" id="MobiDB-lite"/>
    </source>
</evidence>
<name>A0A9P9A2Q9_9PEZI</name>
<dbReference type="RefSeq" id="XP_045963489.1">
    <property type="nucleotide sequence ID" value="XM_046106192.1"/>
</dbReference>
<dbReference type="AlphaFoldDB" id="A0A9P9A2Q9"/>
<dbReference type="EMBL" id="JAGPXC010000001">
    <property type="protein sequence ID" value="KAH6659358.1"/>
    <property type="molecule type" value="Genomic_DNA"/>
</dbReference>
<accession>A0A9P9A2Q9</accession>
<evidence type="ECO:0000313" key="2">
    <source>
        <dbReference type="EMBL" id="KAH6659358.1"/>
    </source>
</evidence>
<feature type="compositionally biased region" description="Polar residues" evidence="1">
    <location>
        <begin position="45"/>
        <end position="59"/>
    </location>
</feature>
<protein>
    <submittedName>
        <fullName evidence="2">Uncharacterized protein</fullName>
    </submittedName>
</protein>
<proteinExistence type="predicted"/>
<keyword evidence="3" id="KW-1185">Reference proteome</keyword>
<feature type="region of interest" description="Disordered" evidence="1">
    <location>
        <begin position="1"/>
        <end position="68"/>
    </location>
</feature>
<dbReference type="GeneID" id="70135083"/>
<gene>
    <name evidence="2" type="ORF">BKA67DRAFT_652590</name>
</gene>